<dbReference type="InterPro" id="IPR044791">
    <property type="entry name" value="Beta-glucanase/XTH"/>
</dbReference>
<dbReference type="CDD" id="cd02175">
    <property type="entry name" value="GH16_lichenase"/>
    <property type="match status" value="1"/>
</dbReference>
<dbReference type="PROSITE" id="PS51762">
    <property type="entry name" value="GH16_2"/>
    <property type="match status" value="1"/>
</dbReference>
<proteinExistence type="inferred from homology"/>
<feature type="transmembrane region" description="Helical" evidence="9">
    <location>
        <begin position="299"/>
        <end position="320"/>
    </location>
</feature>
<evidence type="ECO:0000256" key="4">
    <source>
        <dbReference type="ARBA" id="ARBA00023295"/>
    </source>
</evidence>
<comment type="similarity">
    <text evidence="1">Belongs to the glycosyl hydrolase 16 family.</text>
</comment>
<evidence type="ECO:0000256" key="1">
    <source>
        <dbReference type="ARBA" id="ARBA00006865"/>
    </source>
</evidence>
<dbReference type="EMBL" id="JAHQCS010000163">
    <property type="protein sequence ID" value="MBU9714095.1"/>
    <property type="molecule type" value="Genomic_DNA"/>
</dbReference>
<reference evidence="11 12" key="1">
    <citation type="submission" date="2021-06" db="EMBL/GenBank/DDBJ databases">
        <title>Bacillus sp. RD4P76, an endophyte from a halophyte.</title>
        <authorList>
            <person name="Sun J.-Q."/>
        </authorList>
    </citation>
    <scope>NUCLEOTIDE SEQUENCE [LARGE SCALE GENOMIC DNA]</scope>
    <source>
        <strain evidence="11 12">CGMCC 1.15917</strain>
    </source>
</reference>
<evidence type="ECO:0000259" key="10">
    <source>
        <dbReference type="PROSITE" id="PS51762"/>
    </source>
</evidence>
<evidence type="ECO:0000256" key="3">
    <source>
        <dbReference type="ARBA" id="ARBA00022801"/>
    </source>
</evidence>
<keyword evidence="9" id="KW-0472">Membrane</keyword>
<feature type="region of interest" description="Disordered" evidence="8">
    <location>
        <begin position="260"/>
        <end position="293"/>
    </location>
</feature>
<dbReference type="NCBIfam" id="NF047856">
    <property type="entry name" value="BGlucanaseBglS"/>
    <property type="match status" value="1"/>
</dbReference>
<dbReference type="InterPro" id="IPR008263">
    <property type="entry name" value="GH16_AS"/>
</dbReference>
<keyword evidence="12" id="KW-1185">Reference proteome</keyword>
<keyword evidence="4" id="KW-0326">Glycosidase</keyword>
<sequence length="326" mass="37525">MVRNKLVILFFVLILVFNLFSAGFPLQVAKAEERPIGTGFYENFDDDYNQQRWSMAGVWTNGEMFNATWYPDQVTFSDGTMRLAIDKEDNKDTNPPYKAGEIRTNEFYHYGLYEVSMKPAKSEGTVSSFFTYTGPWDWDNDPWDEIDIEFLGKDTTRIQFNYFTNGVGGNEYYHDLGFDASESFNTYAFMWKEDSIQWFVNGEHVYTATENIPQTPQKIMKNLWPAVGVDDWTGVFDGNDTPVYAYYDWVRYTPLSEVSGQELEPSVSPAEEATETEVGGKNESSDKDDNRLPDTTTSLYTNLLIGLLILGTGIVVYFRWRKKVIE</sequence>
<evidence type="ECO:0000313" key="11">
    <source>
        <dbReference type="EMBL" id="MBU9714095.1"/>
    </source>
</evidence>
<dbReference type="Pfam" id="PF00722">
    <property type="entry name" value="Glyco_hydro_16"/>
    <property type="match status" value="1"/>
</dbReference>
<name>A0ABS6JNX2_9BACI</name>
<dbReference type="PROSITE" id="PS01034">
    <property type="entry name" value="GH16_1"/>
    <property type="match status" value="1"/>
</dbReference>
<gene>
    <name evidence="11" type="ORF">KS419_20370</name>
</gene>
<evidence type="ECO:0000313" key="12">
    <source>
        <dbReference type="Proteomes" id="UP000784880"/>
    </source>
</evidence>
<evidence type="ECO:0000256" key="5">
    <source>
        <dbReference type="ARBA" id="ARBA00029722"/>
    </source>
</evidence>
<evidence type="ECO:0000256" key="2">
    <source>
        <dbReference type="ARBA" id="ARBA00014569"/>
    </source>
</evidence>
<dbReference type="Proteomes" id="UP000784880">
    <property type="component" value="Unassembled WGS sequence"/>
</dbReference>
<evidence type="ECO:0000256" key="8">
    <source>
        <dbReference type="SAM" id="MobiDB-lite"/>
    </source>
</evidence>
<feature type="domain" description="GH16" evidence="10">
    <location>
        <begin position="19"/>
        <end position="258"/>
    </location>
</feature>
<comment type="caution">
    <text evidence="11">The sequence shown here is derived from an EMBL/GenBank/DDBJ whole genome shotgun (WGS) entry which is preliminary data.</text>
</comment>
<protein>
    <recommendedName>
        <fullName evidence="2">Beta-glucanase</fullName>
    </recommendedName>
    <alternativeName>
        <fullName evidence="7">1,3-1,4-beta-D-glucan 4-glucanohydrolase</fullName>
    </alternativeName>
    <alternativeName>
        <fullName evidence="6">Endo-beta-1,3-1,4 glucanase</fullName>
    </alternativeName>
    <alternativeName>
        <fullName evidence="5">Lichenase</fullName>
    </alternativeName>
</protein>
<accession>A0ABS6JNX2</accession>
<keyword evidence="3 11" id="KW-0378">Hydrolase</keyword>
<dbReference type="PANTHER" id="PTHR31062">
    <property type="entry name" value="XYLOGLUCAN ENDOTRANSGLUCOSYLASE/HYDROLASE PROTEIN 8-RELATED"/>
    <property type="match status" value="1"/>
</dbReference>
<feature type="compositionally biased region" description="Basic and acidic residues" evidence="8">
    <location>
        <begin position="278"/>
        <end position="292"/>
    </location>
</feature>
<dbReference type="NCBIfam" id="TIGR01167">
    <property type="entry name" value="LPXTG_anchor"/>
    <property type="match status" value="1"/>
</dbReference>
<evidence type="ECO:0000256" key="7">
    <source>
        <dbReference type="ARBA" id="ARBA00031665"/>
    </source>
</evidence>
<keyword evidence="9" id="KW-1133">Transmembrane helix</keyword>
<dbReference type="InterPro" id="IPR000757">
    <property type="entry name" value="Beta-glucanase-like"/>
</dbReference>
<organism evidence="11 12">
    <name type="scientific">Evansella tamaricis</name>
    <dbReference type="NCBI Taxonomy" id="2069301"/>
    <lineage>
        <taxon>Bacteria</taxon>
        <taxon>Bacillati</taxon>
        <taxon>Bacillota</taxon>
        <taxon>Bacilli</taxon>
        <taxon>Bacillales</taxon>
        <taxon>Bacillaceae</taxon>
        <taxon>Evansella</taxon>
    </lineage>
</organism>
<dbReference type="GO" id="GO:0016787">
    <property type="term" value="F:hydrolase activity"/>
    <property type="evidence" value="ECO:0007669"/>
    <property type="project" value="UniProtKB-KW"/>
</dbReference>
<evidence type="ECO:0000256" key="6">
    <source>
        <dbReference type="ARBA" id="ARBA00029771"/>
    </source>
</evidence>
<evidence type="ECO:0000256" key="9">
    <source>
        <dbReference type="SAM" id="Phobius"/>
    </source>
</evidence>
<keyword evidence="9" id="KW-0812">Transmembrane</keyword>